<evidence type="ECO:0000256" key="1">
    <source>
        <dbReference type="ARBA" id="ARBA00004141"/>
    </source>
</evidence>
<keyword evidence="8" id="KW-1185">Reference proteome</keyword>
<accession>A0A433U1K1</accession>
<sequence length="165" mass="19220">DLCYPVPNSGIDIKRSCNFEFTSSTADDQDYAGSWLIPGANGTDEDSYKNYKYKTREKSVFEAADFLPANGYWRVFHFDNVMTPEELQELATSDWVDEHTRYLRIEFSVINPGSSITSTFRTTVDFKRPAVFWSTEGHTFRHQQSESRTYVFYMLQVIFITLTIR</sequence>
<reference evidence="7 8" key="1">
    <citation type="submission" date="2019-01" db="EMBL/GenBank/DDBJ databases">
        <title>A draft genome assembly of the solar-powered sea slug Elysia chlorotica.</title>
        <authorList>
            <person name="Cai H."/>
            <person name="Li Q."/>
            <person name="Fang X."/>
            <person name="Li J."/>
            <person name="Curtis N.E."/>
            <person name="Altenburger A."/>
            <person name="Shibata T."/>
            <person name="Feng M."/>
            <person name="Maeda T."/>
            <person name="Schwartz J.A."/>
            <person name="Shigenobu S."/>
            <person name="Lundholm N."/>
            <person name="Nishiyama T."/>
            <person name="Yang H."/>
            <person name="Hasebe M."/>
            <person name="Li S."/>
            <person name="Pierce S.K."/>
            <person name="Wang J."/>
        </authorList>
    </citation>
    <scope>NUCLEOTIDE SEQUENCE [LARGE SCALE GENOMIC DNA]</scope>
    <source>
        <strain evidence="7">EC2010</strain>
        <tissue evidence="7">Whole organism of an adult</tissue>
    </source>
</reference>
<comment type="similarity">
    <text evidence="2">Belongs to the polycystin family.</text>
</comment>
<evidence type="ECO:0000256" key="5">
    <source>
        <dbReference type="ARBA" id="ARBA00023136"/>
    </source>
</evidence>
<evidence type="ECO:0000259" key="6">
    <source>
        <dbReference type="Pfam" id="PF20519"/>
    </source>
</evidence>
<gene>
    <name evidence="7" type="ORF">EGW08_004550</name>
</gene>
<evidence type="ECO:0000313" key="8">
    <source>
        <dbReference type="Proteomes" id="UP000271974"/>
    </source>
</evidence>
<dbReference type="Proteomes" id="UP000271974">
    <property type="component" value="Unassembled WGS sequence"/>
</dbReference>
<feature type="non-terminal residue" evidence="7">
    <location>
        <position position="165"/>
    </location>
</feature>
<comment type="caution">
    <text evidence="7">The sequence shown here is derived from an EMBL/GenBank/DDBJ whole genome shotgun (WGS) entry which is preliminary data.</text>
</comment>
<keyword evidence="3" id="KW-0812">Transmembrane</keyword>
<dbReference type="OrthoDB" id="2121937at2759"/>
<dbReference type="PANTHER" id="PTHR10877:SF194">
    <property type="entry name" value="LOCATION OF VULVA DEFECTIVE 1"/>
    <property type="match status" value="1"/>
</dbReference>
<evidence type="ECO:0000256" key="3">
    <source>
        <dbReference type="ARBA" id="ARBA00022692"/>
    </source>
</evidence>
<proteinExistence type="inferred from homology"/>
<comment type="subcellular location">
    <subcellularLocation>
        <location evidence="1">Membrane</location>
        <topology evidence="1">Multi-pass membrane protein</topology>
    </subcellularLocation>
</comment>
<dbReference type="GO" id="GO:0005262">
    <property type="term" value="F:calcium channel activity"/>
    <property type="evidence" value="ECO:0007669"/>
    <property type="project" value="TreeGrafter"/>
</dbReference>
<dbReference type="GO" id="GO:0050982">
    <property type="term" value="P:detection of mechanical stimulus"/>
    <property type="evidence" value="ECO:0007669"/>
    <property type="project" value="TreeGrafter"/>
</dbReference>
<keyword evidence="4" id="KW-1133">Transmembrane helix</keyword>
<evidence type="ECO:0000256" key="2">
    <source>
        <dbReference type="ARBA" id="ARBA00007200"/>
    </source>
</evidence>
<name>A0A433U1K1_ELYCH</name>
<dbReference type="InterPro" id="IPR046791">
    <property type="entry name" value="Polycystin_dom"/>
</dbReference>
<dbReference type="InterPro" id="IPR051223">
    <property type="entry name" value="Polycystin"/>
</dbReference>
<organism evidence="7 8">
    <name type="scientific">Elysia chlorotica</name>
    <name type="common">Eastern emerald elysia</name>
    <name type="synonym">Sea slug</name>
    <dbReference type="NCBI Taxonomy" id="188477"/>
    <lineage>
        <taxon>Eukaryota</taxon>
        <taxon>Metazoa</taxon>
        <taxon>Spiralia</taxon>
        <taxon>Lophotrochozoa</taxon>
        <taxon>Mollusca</taxon>
        <taxon>Gastropoda</taxon>
        <taxon>Heterobranchia</taxon>
        <taxon>Euthyneura</taxon>
        <taxon>Panpulmonata</taxon>
        <taxon>Sacoglossa</taxon>
        <taxon>Placobranchoidea</taxon>
        <taxon>Plakobranchidae</taxon>
        <taxon>Elysia</taxon>
    </lineage>
</organism>
<feature type="non-terminal residue" evidence="7">
    <location>
        <position position="1"/>
    </location>
</feature>
<keyword evidence="5" id="KW-0472">Membrane</keyword>
<dbReference type="Pfam" id="PF20519">
    <property type="entry name" value="Polycystin_dom"/>
    <property type="match status" value="1"/>
</dbReference>
<dbReference type="AlphaFoldDB" id="A0A433U1K1"/>
<evidence type="ECO:0000313" key="7">
    <source>
        <dbReference type="EMBL" id="RUS87709.1"/>
    </source>
</evidence>
<feature type="domain" description="Polycystin" evidence="6">
    <location>
        <begin position="3"/>
        <end position="121"/>
    </location>
</feature>
<dbReference type="EMBL" id="RQTK01000103">
    <property type="protein sequence ID" value="RUS87709.1"/>
    <property type="molecule type" value="Genomic_DNA"/>
</dbReference>
<dbReference type="PANTHER" id="PTHR10877">
    <property type="entry name" value="POLYCYSTIN FAMILY MEMBER"/>
    <property type="match status" value="1"/>
</dbReference>
<protein>
    <recommendedName>
        <fullName evidence="6">Polycystin domain-containing protein</fullName>
    </recommendedName>
</protein>
<dbReference type="GO" id="GO:0016020">
    <property type="term" value="C:membrane"/>
    <property type="evidence" value="ECO:0007669"/>
    <property type="project" value="UniProtKB-SubCell"/>
</dbReference>
<evidence type="ECO:0000256" key="4">
    <source>
        <dbReference type="ARBA" id="ARBA00022989"/>
    </source>
</evidence>